<dbReference type="EMBL" id="SZQA01000029">
    <property type="protein sequence ID" value="TKK85270.1"/>
    <property type="molecule type" value="Genomic_DNA"/>
</dbReference>
<organism evidence="2 3">
    <name type="scientific">Herbidospora galbida</name>
    <dbReference type="NCBI Taxonomy" id="2575442"/>
    <lineage>
        <taxon>Bacteria</taxon>
        <taxon>Bacillati</taxon>
        <taxon>Actinomycetota</taxon>
        <taxon>Actinomycetes</taxon>
        <taxon>Streptosporangiales</taxon>
        <taxon>Streptosporangiaceae</taxon>
        <taxon>Herbidospora</taxon>
    </lineage>
</organism>
<evidence type="ECO:0000256" key="1">
    <source>
        <dbReference type="SAM" id="MobiDB-lite"/>
    </source>
</evidence>
<reference evidence="2 3" key="1">
    <citation type="submission" date="2019-04" db="EMBL/GenBank/DDBJ databases">
        <title>Herbidospora sp. NEAU-GS14.nov., a novel actinomycete isolated from soil.</title>
        <authorList>
            <person name="Han L."/>
        </authorList>
    </citation>
    <scope>NUCLEOTIDE SEQUENCE [LARGE SCALE GENOMIC DNA]</scope>
    <source>
        <strain evidence="2 3">NEAU-GS14</strain>
    </source>
</reference>
<keyword evidence="3" id="KW-1185">Reference proteome</keyword>
<feature type="region of interest" description="Disordered" evidence="1">
    <location>
        <begin position="1"/>
        <end position="22"/>
    </location>
</feature>
<comment type="caution">
    <text evidence="2">The sequence shown here is derived from an EMBL/GenBank/DDBJ whole genome shotgun (WGS) entry which is preliminary data.</text>
</comment>
<protein>
    <submittedName>
        <fullName evidence="2">Uncharacterized protein</fullName>
    </submittedName>
</protein>
<dbReference type="RefSeq" id="WP_137249833.1">
    <property type="nucleotide sequence ID" value="NZ_SZQA01000029.1"/>
</dbReference>
<sequence length="82" mass="8549">MSRVQVFQRGEPGATGEHAVGGARQQVVGGPVVDVVVEPGRQPEGPEHLAAELHQLALPGPPAELAVGRVDLEGHHADPRAR</sequence>
<accession>A0A4U3M9L0</accession>
<name>A0A4U3M9L0_9ACTN</name>
<dbReference type="Proteomes" id="UP000308705">
    <property type="component" value="Unassembled WGS sequence"/>
</dbReference>
<dbReference type="AlphaFoldDB" id="A0A4U3M9L0"/>
<evidence type="ECO:0000313" key="2">
    <source>
        <dbReference type="EMBL" id="TKK85270.1"/>
    </source>
</evidence>
<proteinExistence type="predicted"/>
<gene>
    <name evidence="2" type="ORF">FDA94_26765</name>
</gene>
<evidence type="ECO:0000313" key="3">
    <source>
        <dbReference type="Proteomes" id="UP000308705"/>
    </source>
</evidence>